<comment type="caution">
    <text evidence="1">The sequence shown here is derived from an EMBL/GenBank/DDBJ whole genome shotgun (WGS) entry which is preliminary data.</text>
</comment>
<name>A0AC61RZA7_9FIRM</name>
<sequence>MKKTISQSMLSFILNGISILTLLFLMISLLFYGSVSRKLTTANEQRFGLTYNANRFMNGSAYLTNEVRAFAATGQQEHYDNYWNEIDNLKNRDKGVAAMQEIGITSEEQKMIDNMSELSNTLVPLEDEAMKNVQAGNMQAALDYVYGTDYSSSIAQINTIKEDFLAALDTRTLARVETLERNARSIETAMFVALLFVIIIQLINIVTMKVRVLRPIISVRDQMSEISQGNLSAEFPLTPSTSEIGMLVASIHETKQELKKYIHDIDSKLSEMADGNMDLVIGDDYRGEFLPIQNAMRQIVDSLNAALSRINLTAEQVSKESRRMASDAQILSSGAVAQASAVQELSSSIQELSTQVDRTSEDADTAQKCSTDAASLLMASNDKMSDLASAMENISNASQEIGGIIKTIEDISFQTNILALNAAVEAARAGEAGKGFAVVAEEVQNLANKSSSSAKDITELIENSIKMIKQGTSLTMDTTNSLADVMVGAKQATDLIEQIAGSATQQSQALHQLTAGMEQIAGVVQTNASTAEKSAASAKELQNQSEELKVSVHKFRLKNHR</sequence>
<evidence type="ECO:0000313" key="1">
    <source>
        <dbReference type="EMBL" id="TGY97129.1"/>
    </source>
</evidence>
<protein>
    <submittedName>
        <fullName evidence="1">Methyl-accepting chemotaxis protein</fullName>
    </submittedName>
</protein>
<accession>A0AC61RZA7</accession>
<reference evidence="1" key="1">
    <citation type="submission" date="2019-04" db="EMBL/GenBank/DDBJ databases">
        <title>Microbes associate with the intestines of laboratory mice.</title>
        <authorList>
            <person name="Navarre W."/>
            <person name="Wong E."/>
            <person name="Huang K."/>
            <person name="Tropini C."/>
            <person name="Ng K."/>
            <person name="Yu B."/>
        </authorList>
    </citation>
    <scope>NUCLEOTIDE SEQUENCE</scope>
    <source>
        <strain evidence="1">NM01_1-7b</strain>
    </source>
</reference>
<dbReference type="EMBL" id="SRYA01000010">
    <property type="protein sequence ID" value="TGY97129.1"/>
    <property type="molecule type" value="Genomic_DNA"/>
</dbReference>
<gene>
    <name evidence="1" type="ORF">E5329_06695</name>
</gene>
<organism evidence="1 2">
    <name type="scientific">Petralouisia muris</name>
    <dbReference type="NCBI Taxonomy" id="3032872"/>
    <lineage>
        <taxon>Bacteria</taxon>
        <taxon>Bacillati</taxon>
        <taxon>Bacillota</taxon>
        <taxon>Clostridia</taxon>
        <taxon>Lachnospirales</taxon>
        <taxon>Lachnospiraceae</taxon>
        <taxon>Petralouisia</taxon>
    </lineage>
</organism>
<proteinExistence type="predicted"/>
<evidence type="ECO:0000313" key="2">
    <source>
        <dbReference type="Proteomes" id="UP000304953"/>
    </source>
</evidence>
<dbReference type="Proteomes" id="UP000304953">
    <property type="component" value="Unassembled WGS sequence"/>
</dbReference>
<keyword evidence="2" id="KW-1185">Reference proteome</keyword>